<gene>
    <name evidence="2" type="ORF">Adt_03060</name>
</gene>
<reference evidence="3" key="1">
    <citation type="submission" date="2024-07" db="EMBL/GenBank/DDBJ databases">
        <title>Two chromosome-level genome assemblies of Korean endemic species Abeliophyllum distichum and Forsythia ovata (Oleaceae).</title>
        <authorList>
            <person name="Jang H."/>
        </authorList>
    </citation>
    <scope>NUCLEOTIDE SEQUENCE [LARGE SCALE GENOMIC DNA]</scope>
</reference>
<feature type="compositionally biased region" description="Basic and acidic residues" evidence="1">
    <location>
        <begin position="127"/>
        <end position="136"/>
    </location>
</feature>
<name>A0ABD1VXF7_9LAMI</name>
<dbReference type="EMBL" id="JBFOLK010000001">
    <property type="protein sequence ID" value="KAL2542082.1"/>
    <property type="molecule type" value="Genomic_DNA"/>
</dbReference>
<organism evidence="2 3">
    <name type="scientific">Abeliophyllum distichum</name>
    <dbReference type="NCBI Taxonomy" id="126358"/>
    <lineage>
        <taxon>Eukaryota</taxon>
        <taxon>Viridiplantae</taxon>
        <taxon>Streptophyta</taxon>
        <taxon>Embryophyta</taxon>
        <taxon>Tracheophyta</taxon>
        <taxon>Spermatophyta</taxon>
        <taxon>Magnoliopsida</taxon>
        <taxon>eudicotyledons</taxon>
        <taxon>Gunneridae</taxon>
        <taxon>Pentapetalae</taxon>
        <taxon>asterids</taxon>
        <taxon>lamiids</taxon>
        <taxon>Lamiales</taxon>
        <taxon>Oleaceae</taxon>
        <taxon>Forsythieae</taxon>
        <taxon>Abeliophyllum</taxon>
    </lineage>
</organism>
<evidence type="ECO:0000313" key="2">
    <source>
        <dbReference type="EMBL" id="KAL2542082.1"/>
    </source>
</evidence>
<sequence>MIGHGPTRDFFERTRILDFLELTHDIPAFDPTLFSIALCFWTSDYNTFVFSLSPMSVTLRDISALTNLPHRASTSSPVASQSPIILGLPAIPIIQEPQSSEPLNQEAEMAQSPPNEVAPVEMPIVEEPPRPDDKRKTSAVPEEQSKIVVSPSSPKATDEVVLAYTSFMNKDISKASAANQRELLARLSEDLASALKRPTLELPADIRLTLREIHQEVSLLLSENMELKSKKMSVVQAMAEKD</sequence>
<keyword evidence="3" id="KW-1185">Reference proteome</keyword>
<protein>
    <submittedName>
        <fullName evidence="2">Uncharacterized protein</fullName>
    </submittedName>
</protein>
<feature type="region of interest" description="Disordered" evidence="1">
    <location>
        <begin position="125"/>
        <end position="152"/>
    </location>
</feature>
<dbReference type="AlphaFoldDB" id="A0ABD1VXF7"/>
<dbReference type="Proteomes" id="UP001604336">
    <property type="component" value="Unassembled WGS sequence"/>
</dbReference>
<accession>A0ABD1VXF7</accession>
<evidence type="ECO:0000313" key="3">
    <source>
        <dbReference type="Proteomes" id="UP001604336"/>
    </source>
</evidence>
<proteinExistence type="predicted"/>
<comment type="caution">
    <text evidence="2">The sequence shown here is derived from an EMBL/GenBank/DDBJ whole genome shotgun (WGS) entry which is preliminary data.</text>
</comment>
<evidence type="ECO:0000256" key="1">
    <source>
        <dbReference type="SAM" id="MobiDB-lite"/>
    </source>
</evidence>